<evidence type="ECO:0000259" key="4">
    <source>
        <dbReference type="Pfam" id="PF26150"/>
    </source>
</evidence>
<keyword evidence="2" id="KW-1133">Transmembrane helix</keyword>
<organism evidence="6 7">
    <name type="scientific">Diplodia seriata</name>
    <dbReference type="NCBI Taxonomy" id="420778"/>
    <lineage>
        <taxon>Eukaryota</taxon>
        <taxon>Fungi</taxon>
        <taxon>Dikarya</taxon>
        <taxon>Ascomycota</taxon>
        <taxon>Pezizomycotina</taxon>
        <taxon>Dothideomycetes</taxon>
        <taxon>Dothideomycetes incertae sedis</taxon>
        <taxon>Botryosphaeriales</taxon>
        <taxon>Botryosphaeriaceae</taxon>
        <taxon>Diplodia</taxon>
    </lineage>
</organism>
<evidence type="ECO:0008006" key="8">
    <source>
        <dbReference type="Google" id="ProtNLM"/>
    </source>
</evidence>
<keyword evidence="7" id="KW-1185">Reference proteome</keyword>
<dbReference type="InterPro" id="IPR059066">
    <property type="entry name" value="Ig_Tag1-like_5th"/>
</dbReference>
<dbReference type="Pfam" id="PF26153">
    <property type="entry name" value="LEA-2L_5"/>
    <property type="match status" value="1"/>
</dbReference>
<keyword evidence="2" id="KW-0812">Transmembrane</keyword>
<dbReference type="Pfam" id="PF22786">
    <property type="entry name" value="Tag1_C"/>
    <property type="match status" value="1"/>
</dbReference>
<sequence length="902" mass="97856">MADTPWGSTATPSPRPGSTKSAQSAARSSRELPPDDHDDDDVDEFPEDAPLLAGEDNNNVDDDDSDSRTSRSQAAFSLLSCLRRPSNSPPEARKTGHRWPSMVALLVLCVTVTIIMILGFVVPAAVEEYANEAVDFKPTGLSFQSVKSDGVSVRVQADFTMDASRVHKKSVRDLGRFSTWVAREIESGETHVEVVLPDYSDKVVGSAVIPPIKVSLRNGHTTHIDFIADLQPGQFSSIRDVANDWMRGRLGKLKVKGKANVPLKSGIFPLGTQIVEEIMEFEAKLNVHEVDLPHGHRGLEANTSIVVNNEYPLRLTVPPLGFGILVGGCSPSDPQIMVADARTQELPIEPFEDIEVHAAGWVRKLPDALMAACPDSKRTPLDILLGDFIHGRDAYVYVRGSDSPSVDTPKWLTDLMSDITVPVPFPGRLPENLLKNFSLTDVNFHLPGFFAQPDSPEGQPRIDAKIKALVGLPDEINFPVDVDKVRADADIFYHGKKLGNLDLSRWQPANATRIDSKDEDKSGLLVEAAVRDAPVNITDQAVFSEVVSALLFGSKSVNLSVKAEVDVEMVTSLGTFKVRKIPAEGVVPVKPTSANGKKREHANSFFFRGEAIGSGDGSGGGGGKGDMFKRVAPQFGNLKILDTGPSSIRFQAEVNFTNPTNYSATVPYTNINILTNGTAMGQVTAQNLTVVPGNNTGVLVEAVWDPLRMSGEKGRVVGVDFLSRWLSGFNTTLALKTHKNTIPAQPALGEVLSRLELKLPTPKLRHGDDDDNDDDKKDGNDKPRFIKEATMHILSSTAIFTLSSPLRESTIYITHLNATARYHGEPAGRIVHELPFAVPPGLSQTPRLPVDWSLGSVGYDAIRKALGGQLKLNATATVGIKLGRWEERVWFVGGGIGAHVRL</sequence>
<feature type="domain" description="Tag1-like fourth Ig-like" evidence="4">
    <location>
        <begin position="633"/>
        <end position="747"/>
    </location>
</feature>
<evidence type="ECO:0000313" key="7">
    <source>
        <dbReference type="Proteomes" id="UP001430584"/>
    </source>
</evidence>
<dbReference type="Proteomes" id="UP001430584">
    <property type="component" value="Unassembled WGS sequence"/>
</dbReference>
<dbReference type="GeneID" id="92006053"/>
<dbReference type="InterPro" id="IPR055011">
    <property type="entry name" value="Tag1_C"/>
</dbReference>
<dbReference type="PANTHER" id="PTHR35895:SF3">
    <property type="entry name" value="PRE-RRNA PROCESSING PROTEIN"/>
    <property type="match status" value="1"/>
</dbReference>
<evidence type="ECO:0000259" key="3">
    <source>
        <dbReference type="Pfam" id="PF22786"/>
    </source>
</evidence>
<dbReference type="InterPro" id="IPR059065">
    <property type="entry name" value="Ig_Tag1-like_4th"/>
</dbReference>
<dbReference type="RefSeq" id="XP_066636022.1">
    <property type="nucleotide sequence ID" value="XM_066773455.1"/>
</dbReference>
<feature type="compositionally biased region" description="Acidic residues" evidence="1">
    <location>
        <begin position="36"/>
        <end position="47"/>
    </location>
</feature>
<evidence type="ECO:0000313" key="6">
    <source>
        <dbReference type="EMBL" id="KAL0262993.1"/>
    </source>
</evidence>
<name>A0ABR3CQT7_9PEZI</name>
<proteinExistence type="predicted"/>
<feature type="compositionally biased region" description="Polar residues" evidence="1">
    <location>
        <begin position="1"/>
        <end position="27"/>
    </location>
</feature>
<dbReference type="EMBL" id="JAJVCZ030000002">
    <property type="protein sequence ID" value="KAL0262993.1"/>
    <property type="molecule type" value="Genomic_DNA"/>
</dbReference>
<evidence type="ECO:0000256" key="1">
    <source>
        <dbReference type="SAM" id="MobiDB-lite"/>
    </source>
</evidence>
<feature type="region of interest" description="Disordered" evidence="1">
    <location>
        <begin position="1"/>
        <end position="70"/>
    </location>
</feature>
<reference evidence="6 7" key="1">
    <citation type="submission" date="2024-02" db="EMBL/GenBank/DDBJ databases">
        <title>De novo assembly and annotation of 12 fungi associated with fruit tree decline syndrome in Ontario, Canada.</title>
        <authorList>
            <person name="Sulman M."/>
            <person name="Ellouze W."/>
            <person name="Ilyukhin E."/>
        </authorList>
    </citation>
    <scope>NUCLEOTIDE SEQUENCE [LARGE SCALE GENOMIC DNA]</scope>
    <source>
        <strain evidence="6 7">FDS-637</strain>
    </source>
</reference>
<accession>A0ABR3CQT7</accession>
<protein>
    <recommendedName>
        <fullName evidence="8">Pre-rrna processing protein</fullName>
    </recommendedName>
</protein>
<feature type="region of interest" description="Disordered" evidence="1">
    <location>
        <begin position="760"/>
        <end position="782"/>
    </location>
</feature>
<feature type="domain" description="Tag1-like fifth Ig-like" evidence="5">
    <location>
        <begin position="780"/>
        <end position="890"/>
    </location>
</feature>
<gene>
    <name evidence="6" type="ORF">SLS55_001968</name>
</gene>
<dbReference type="Pfam" id="PF26174">
    <property type="entry name" value="LEA-2_1"/>
    <property type="match status" value="1"/>
</dbReference>
<keyword evidence="2" id="KW-0472">Membrane</keyword>
<dbReference type="InterPro" id="IPR046368">
    <property type="entry name" value="Tag1"/>
</dbReference>
<evidence type="ECO:0000256" key="2">
    <source>
        <dbReference type="SAM" id="Phobius"/>
    </source>
</evidence>
<feature type="transmembrane region" description="Helical" evidence="2">
    <location>
        <begin position="103"/>
        <end position="126"/>
    </location>
</feature>
<comment type="caution">
    <text evidence="6">The sequence shown here is derived from an EMBL/GenBank/DDBJ whole genome shotgun (WGS) entry which is preliminary data.</text>
</comment>
<evidence type="ECO:0000259" key="5">
    <source>
        <dbReference type="Pfam" id="PF26153"/>
    </source>
</evidence>
<feature type="domain" description="Tag1 C-terminal" evidence="3">
    <location>
        <begin position="477"/>
        <end position="590"/>
    </location>
</feature>
<dbReference type="PANTHER" id="PTHR35895">
    <property type="entry name" value="CHROMOSOME 16, WHOLE GENOME SHOTGUN SEQUENCE"/>
    <property type="match status" value="1"/>
</dbReference>
<dbReference type="Pfam" id="PF26150">
    <property type="entry name" value="LEA-2_4"/>
    <property type="match status" value="1"/>
</dbReference>